<dbReference type="Proteomes" id="UP000807342">
    <property type="component" value="Unassembled WGS sequence"/>
</dbReference>
<sequence>MLPVEIQSRIIMHLDLPALLSVRMTRKSLHSLTKLRQVWYNIITQLEKTYKISSLEEEIDDYTTEELEHWALRRSCTQEVWARSKPPHPRTRVVDPYPGGRWFLIGNSFALMYVHDLDAAQPEPRLLFDPNEFDEEEAWDGPTVEYCLWIDESKPRLSFRIAGSVMTGGDARTFIYDVELVGHGASAALVANRRVAFRNSKSGSRDPTFTLNRHYFLEVLGNTSRFQTETDKEIQVYRYSEAPGFPNYPVTRPITYQFSGYTCVLAEFVSENIFIINTSQGSLRVFEVACQPESPQLPHSIQLLHVVPFICHCRSGIRRFPGSSRLVILAFNELKGITTPHNKSVHPIVVELGKLPKAAVSRRGLIPNSLGISASLFFRGRKSPVEIATHSWDLNAQRNLEYAPSSAYIPNLPSGRDPIAYSEDVGRVVFWKEGNRDSLLVVDLV</sequence>
<protein>
    <recommendedName>
        <fullName evidence="1">F-box domain-containing protein</fullName>
    </recommendedName>
</protein>
<evidence type="ECO:0000313" key="3">
    <source>
        <dbReference type="Proteomes" id="UP000807342"/>
    </source>
</evidence>
<dbReference type="PROSITE" id="PS50181">
    <property type="entry name" value="FBOX"/>
    <property type="match status" value="1"/>
</dbReference>
<dbReference type="SUPFAM" id="SSF81383">
    <property type="entry name" value="F-box domain"/>
    <property type="match status" value="1"/>
</dbReference>
<dbReference type="InterPro" id="IPR001810">
    <property type="entry name" value="F-box_dom"/>
</dbReference>
<keyword evidence="3" id="KW-1185">Reference proteome</keyword>
<reference evidence="2" key="1">
    <citation type="submission" date="2020-11" db="EMBL/GenBank/DDBJ databases">
        <authorList>
            <consortium name="DOE Joint Genome Institute"/>
            <person name="Ahrendt S."/>
            <person name="Riley R."/>
            <person name="Andreopoulos W."/>
            <person name="Labutti K."/>
            <person name="Pangilinan J."/>
            <person name="Ruiz-Duenas F.J."/>
            <person name="Barrasa J.M."/>
            <person name="Sanchez-Garcia M."/>
            <person name="Camarero S."/>
            <person name="Miyauchi S."/>
            <person name="Serrano A."/>
            <person name="Linde D."/>
            <person name="Babiker R."/>
            <person name="Drula E."/>
            <person name="Ayuso-Fernandez I."/>
            <person name="Pacheco R."/>
            <person name="Padilla G."/>
            <person name="Ferreira P."/>
            <person name="Barriuso J."/>
            <person name="Kellner H."/>
            <person name="Castanera R."/>
            <person name="Alfaro M."/>
            <person name="Ramirez L."/>
            <person name="Pisabarro A.G."/>
            <person name="Kuo A."/>
            <person name="Tritt A."/>
            <person name="Lipzen A."/>
            <person name="He G."/>
            <person name="Yan M."/>
            <person name="Ng V."/>
            <person name="Cullen D."/>
            <person name="Martin F."/>
            <person name="Rosso M.-N."/>
            <person name="Henrissat B."/>
            <person name="Hibbett D."/>
            <person name="Martinez A.T."/>
            <person name="Grigoriev I.V."/>
        </authorList>
    </citation>
    <scope>NUCLEOTIDE SEQUENCE</scope>
    <source>
        <strain evidence="2">MF-IS2</strain>
    </source>
</reference>
<name>A0A9P5XH61_9AGAR</name>
<evidence type="ECO:0000313" key="2">
    <source>
        <dbReference type="EMBL" id="KAF9450192.1"/>
    </source>
</evidence>
<proteinExistence type="predicted"/>
<organism evidence="2 3">
    <name type="scientific">Macrolepiota fuliginosa MF-IS2</name>
    <dbReference type="NCBI Taxonomy" id="1400762"/>
    <lineage>
        <taxon>Eukaryota</taxon>
        <taxon>Fungi</taxon>
        <taxon>Dikarya</taxon>
        <taxon>Basidiomycota</taxon>
        <taxon>Agaricomycotina</taxon>
        <taxon>Agaricomycetes</taxon>
        <taxon>Agaricomycetidae</taxon>
        <taxon>Agaricales</taxon>
        <taxon>Agaricineae</taxon>
        <taxon>Agaricaceae</taxon>
        <taxon>Macrolepiota</taxon>
    </lineage>
</organism>
<dbReference type="EMBL" id="MU151110">
    <property type="protein sequence ID" value="KAF9450192.1"/>
    <property type="molecule type" value="Genomic_DNA"/>
</dbReference>
<evidence type="ECO:0000259" key="1">
    <source>
        <dbReference type="PROSITE" id="PS50181"/>
    </source>
</evidence>
<dbReference type="InterPro" id="IPR036047">
    <property type="entry name" value="F-box-like_dom_sf"/>
</dbReference>
<gene>
    <name evidence="2" type="ORF">P691DRAFT_758362</name>
</gene>
<dbReference type="AlphaFoldDB" id="A0A9P5XH61"/>
<accession>A0A9P5XH61</accession>
<feature type="domain" description="F-box" evidence="1">
    <location>
        <begin position="1"/>
        <end position="42"/>
    </location>
</feature>
<dbReference type="OrthoDB" id="3068592at2759"/>
<comment type="caution">
    <text evidence="2">The sequence shown here is derived from an EMBL/GenBank/DDBJ whole genome shotgun (WGS) entry which is preliminary data.</text>
</comment>